<feature type="transmembrane region" description="Helical" evidence="2">
    <location>
        <begin position="51"/>
        <end position="72"/>
    </location>
</feature>
<feature type="transmembrane region" description="Helical" evidence="2">
    <location>
        <begin position="12"/>
        <end position="31"/>
    </location>
</feature>
<dbReference type="GO" id="GO:0042910">
    <property type="term" value="F:xenobiotic transmembrane transporter activity"/>
    <property type="evidence" value="ECO:0007669"/>
    <property type="project" value="InterPro"/>
</dbReference>
<feature type="transmembrane region" description="Helical" evidence="2">
    <location>
        <begin position="304"/>
        <end position="329"/>
    </location>
</feature>
<dbReference type="KEGG" id="cbot:ATE48_18375"/>
<dbReference type="OrthoDB" id="9780160at2"/>
<feature type="transmembrane region" description="Helical" evidence="2">
    <location>
        <begin position="230"/>
        <end position="257"/>
    </location>
</feature>
<dbReference type="NCBIfam" id="TIGR00797">
    <property type="entry name" value="matE"/>
    <property type="match status" value="1"/>
</dbReference>
<evidence type="ECO:0000313" key="3">
    <source>
        <dbReference type="EMBL" id="ANP47724.1"/>
    </source>
</evidence>
<dbReference type="InterPro" id="IPR050222">
    <property type="entry name" value="MATE_MdtK"/>
</dbReference>
<dbReference type="GO" id="GO:0005886">
    <property type="term" value="C:plasma membrane"/>
    <property type="evidence" value="ECO:0007669"/>
    <property type="project" value="TreeGrafter"/>
</dbReference>
<keyword evidence="2" id="KW-0812">Transmembrane</keyword>
<keyword evidence="2" id="KW-1133">Transmembrane helix</keyword>
<name>A0A1B1AME4_9PROT</name>
<feature type="transmembrane region" description="Helical" evidence="2">
    <location>
        <begin position="406"/>
        <end position="427"/>
    </location>
</feature>
<accession>A0A1B1AME4</accession>
<feature type="transmembrane region" description="Helical" evidence="2">
    <location>
        <begin position="186"/>
        <end position="209"/>
    </location>
</feature>
<dbReference type="RefSeq" id="WP_066774133.1">
    <property type="nucleotide sequence ID" value="NZ_CP013244.1"/>
</dbReference>
<dbReference type="EMBL" id="CP013244">
    <property type="protein sequence ID" value="ANP47724.1"/>
    <property type="molecule type" value="Genomic_DNA"/>
</dbReference>
<feature type="transmembrane region" description="Helical" evidence="2">
    <location>
        <begin position="379"/>
        <end position="400"/>
    </location>
</feature>
<reference evidence="3 4" key="1">
    <citation type="submission" date="2015-11" db="EMBL/GenBank/DDBJ databases">
        <title>Whole-Genome Sequence of Candidatus Oderbacter manganicum from the National Park Lower Oder Valley, Germany.</title>
        <authorList>
            <person name="Braun B."/>
            <person name="Liere K."/>
            <person name="Szewzyk U."/>
        </authorList>
    </citation>
    <scope>NUCLEOTIDE SEQUENCE [LARGE SCALE GENOMIC DNA]</scope>
    <source>
        <strain evidence="3 4">OTSz_A_272</strain>
    </source>
</reference>
<proteinExistence type="predicted"/>
<sequence length="444" mass="45813">MTATRSFVVPLLRIAGPVALARLGIIGMALVDTIVVGQLAPDELPHQALGWAPTAVFLVAAIGLLQGVQVLAARSIGEGNKKGAGVALRRGLIVGLIAGVLSAIAMWVAGERLFTVFGIEAHLAGPSTPVMNILALSIPLHLLYIAGTYFLEAIKKPGISTAVMWIANAVNLGLNLWWVPEHGAEGSAWATVGARVFLAGALLICIYLLRDGVAFGVRKSKDAKGPSYGGLLAVGAAAAVSQAVEAGAFSAMTVIAGRIGAEVVAAYQIMLNLMALVFMIALGLAAATAVLVSEAIGRQAPHDAARAGWTGVGLNAIGMLIAAVLILAFAGPIGRAYTADLTLSALIASLMWVAAMVLLPDGTQVVSASALRARSDNWFPTFSHILAYAVVMPVVGYWLAEHQGMGVAGLLFAIFWSSVLSAAVLLARWWAIANRPVKAVVSAA</sequence>
<dbReference type="InParanoid" id="A0A1B1AME4"/>
<keyword evidence="4" id="KW-1185">Reference proteome</keyword>
<dbReference type="PANTHER" id="PTHR43298:SF2">
    <property type="entry name" value="FMN_FAD EXPORTER YEEO-RELATED"/>
    <property type="match status" value="1"/>
</dbReference>
<keyword evidence="2" id="KW-0472">Membrane</keyword>
<dbReference type="GO" id="GO:0015297">
    <property type="term" value="F:antiporter activity"/>
    <property type="evidence" value="ECO:0007669"/>
    <property type="project" value="InterPro"/>
</dbReference>
<dbReference type="Pfam" id="PF01554">
    <property type="entry name" value="MatE"/>
    <property type="match status" value="2"/>
</dbReference>
<keyword evidence="1" id="KW-0813">Transport</keyword>
<dbReference type="FunCoup" id="A0A1B1AME4">
    <property type="interactions" value="213"/>
</dbReference>
<evidence type="ECO:0000256" key="1">
    <source>
        <dbReference type="ARBA" id="ARBA00022448"/>
    </source>
</evidence>
<evidence type="ECO:0000313" key="4">
    <source>
        <dbReference type="Proteomes" id="UP000092498"/>
    </source>
</evidence>
<dbReference type="STRING" id="1759059.ATE48_18375"/>
<organism evidence="3 4">
    <name type="scientific">Candidatus Viadribacter manganicus</name>
    <dbReference type="NCBI Taxonomy" id="1759059"/>
    <lineage>
        <taxon>Bacteria</taxon>
        <taxon>Pseudomonadati</taxon>
        <taxon>Pseudomonadota</taxon>
        <taxon>Alphaproteobacteria</taxon>
        <taxon>Hyphomonadales</taxon>
        <taxon>Hyphomonadaceae</taxon>
        <taxon>Candidatus Viadribacter</taxon>
    </lineage>
</organism>
<dbReference type="InterPro" id="IPR002528">
    <property type="entry name" value="MATE_fam"/>
</dbReference>
<dbReference type="Proteomes" id="UP000092498">
    <property type="component" value="Chromosome"/>
</dbReference>
<protein>
    <submittedName>
        <fullName evidence="3">Uncharacterized protein</fullName>
    </submittedName>
</protein>
<dbReference type="PANTHER" id="PTHR43298">
    <property type="entry name" value="MULTIDRUG RESISTANCE PROTEIN NORM-RELATED"/>
    <property type="match status" value="1"/>
</dbReference>
<feature type="transmembrane region" description="Helical" evidence="2">
    <location>
        <begin position="92"/>
        <end position="110"/>
    </location>
</feature>
<feature type="transmembrane region" description="Helical" evidence="2">
    <location>
        <begin position="269"/>
        <end position="292"/>
    </location>
</feature>
<feature type="transmembrane region" description="Helical" evidence="2">
    <location>
        <begin position="130"/>
        <end position="151"/>
    </location>
</feature>
<evidence type="ECO:0000256" key="2">
    <source>
        <dbReference type="SAM" id="Phobius"/>
    </source>
</evidence>
<dbReference type="AlphaFoldDB" id="A0A1B1AME4"/>
<feature type="transmembrane region" description="Helical" evidence="2">
    <location>
        <begin position="163"/>
        <end position="180"/>
    </location>
</feature>
<gene>
    <name evidence="3" type="ORF">ATE48_18375</name>
</gene>